<proteinExistence type="predicted"/>
<evidence type="ECO:0000313" key="1">
    <source>
        <dbReference type="EMBL" id="CAL67743.1"/>
    </source>
</evidence>
<organism evidence="1 2">
    <name type="scientific">Christiangramia forsetii (strain DSM 17595 / CGMCC 1.15422 / KT0803)</name>
    <name type="common">Gramella forsetii</name>
    <dbReference type="NCBI Taxonomy" id="411154"/>
    <lineage>
        <taxon>Bacteria</taxon>
        <taxon>Pseudomonadati</taxon>
        <taxon>Bacteroidota</taxon>
        <taxon>Flavobacteriia</taxon>
        <taxon>Flavobacteriales</taxon>
        <taxon>Flavobacteriaceae</taxon>
        <taxon>Christiangramia</taxon>
    </lineage>
</organism>
<accession>A0M548</accession>
<dbReference type="Proteomes" id="UP000000755">
    <property type="component" value="Chromosome"/>
</dbReference>
<dbReference type="EMBL" id="CU207366">
    <property type="protein sequence ID" value="CAL67743.1"/>
    <property type="molecule type" value="Genomic_DNA"/>
</dbReference>
<evidence type="ECO:0000313" key="2">
    <source>
        <dbReference type="Proteomes" id="UP000000755"/>
    </source>
</evidence>
<sequence length="61" mass="6826">MPEVYFFSEKTEIVVKKGCGLRVAGCGKIIIGLTLKDLFTIFHFSLFPPHSSSFTIFKVSL</sequence>
<dbReference type="HOGENOM" id="CLU_2916058_0_0_10"/>
<dbReference type="KEGG" id="gfo:GFO_2789"/>
<gene>
    <name evidence="1" type="ordered locus">GFO_2789</name>
</gene>
<dbReference type="STRING" id="411154.GFO_2789"/>
<reference evidence="1 2" key="1">
    <citation type="journal article" date="2006" name="Environ. Microbiol.">
        <title>Whole genome analysis of the marine Bacteroidetes'Gramella forsetii' reveals adaptations to degradation of polymeric organic matter.</title>
        <authorList>
            <person name="Bauer M."/>
            <person name="Kube M."/>
            <person name="Teeling H."/>
            <person name="Richter M."/>
            <person name="Lombardot T."/>
            <person name="Allers E."/>
            <person name="Wuerdemann C.A."/>
            <person name="Quast C."/>
            <person name="Kuhl H."/>
            <person name="Knaust F."/>
            <person name="Woebken D."/>
            <person name="Bischof K."/>
            <person name="Mussmann M."/>
            <person name="Choudhuri J.V."/>
            <person name="Meyer F."/>
            <person name="Reinhardt R."/>
            <person name="Amann R.I."/>
            <person name="Gloeckner F.O."/>
        </authorList>
    </citation>
    <scope>NUCLEOTIDE SEQUENCE [LARGE SCALE GENOMIC DNA]</scope>
    <source>
        <strain evidence="1 2">KT0803</strain>
    </source>
</reference>
<protein>
    <submittedName>
        <fullName evidence="1">Uncharacterized protein</fullName>
    </submittedName>
</protein>
<name>A0M548_CHRFK</name>
<dbReference type="AlphaFoldDB" id="A0M548"/>